<comment type="caution">
    <text evidence="1">The sequence shown here is derived from an EMBL/GenBank/DDBJ whole genome shotgun (WGS) entry which is preliminary data.</text>
</comment>
<feature type="non-terminal residue" evidence="1">
    <location>
        <position position="1"/>
    </location>
</feature>
<dbReference type="Proteomes" id="UP000265520">
    <property type="component" value="Unassembled WGS sequence"/>
</dbReference>
<proteinExistence type="predicted"/>
<organism evidence="1 2">
    <name type="scientific">Trifolium medium</name>
    <dbReference type="NCBI Taxonomy" id="97028"/>
    <lineage>
        <taxon>Eukaryota</taxon>
        <taxon>Viridiplantae</taxon>
        <taxon>Streptophyta</taxon>
        <taxon>Embryophyta</taxon>
        <taxon>Tracheophyta</taxon>
        <taxon>Spermatophyta</taxon>
        <taxon>Magnoliopsida</taxon>
        <taxon>eudicotyledons</taxon>
        <taxon>Gunneridae</taxon>
        <taxon>Pentapetalae</taxon>
        <taxon>rosids</taxon>
        <taxon>fabids</taxon>
        <taxon>Fabales</taxon>
        <taxon>Fabaceae</taxon>
        <taxon>Papilionoideae</taxon>
        <taxon>50 kb inversion clade</taxon>
        <taxon>NPAAA clade</taxon>
        <taxon>Hologalegina</taxon>
        <taxon>IRL clade</taxon>
        <taxon>Trifolieae</taxon>
        <taxon>Trifolium</taxon>
    </lineage>
</organism>
<dbReference type="EMBL" id="LXQA010256130">
    <property type="protein sequence ID" value="MCI38451.1"/>
    <property type="molecule type" value="Genomic_DNA"/>
</dbReference>
<accession>A0A392RP83</accession>
<protein>
    <submittedName>
        <fullName evidence="1">Uncharacterized protein</fullName>
    </submittedName>
</protein>
<evidence type="ECO:0000313" key="2">
    <source>
        <dbReference type="Proteomes" id="UP000265520"/>
    </source>
</evidence>
<keyword evidence="2" id="KW-1185">Reference proteome</keyword>
<sequence>DGPNPLPLGSRDDGPIIHGLLDHVSTAYPTRAPRAKDACSSEPIHFPQYVEQLTRMRAT</sequence>
<evidence type="ECO:0000313" key="1">
    <source>
        <dbReference type="EMBL" id="MCI38451.1"/>
    </source>
</evidence>
<dbReference type="AlphaFoldDB" id="A0A392RP83"/>
<reference evidence="1 2" key="1">
    <citation type="journal article" date="2018" name="Front. Plant Sci.">
        <title>Red Clover (Trifolium pratense) and Zigzag Clover (T. medium) - A Picture of Genomic Similarities and Differences.</title>
        <authorList>
            <person name="Dluhosova J."/>
            <person name="Istvanek J."/>
            <person name="Nedelnik J."/>
            <person name="Repkova J."/>
        </authorList>
    </citation>
    <scope>NUCLEOTIDE SEQUENCE [LARGE SCALE GENOMIC DNA]</scope>
    <source>
        <strain evidence="2">cv. 10/8</strain>
        <tissue evidence="1">Leaf</tissue>
    </source>
</reference>
<name>A0A392RP83_9FABA</name>